<proteinExistence type="predicted"/>
<dbReference type="InterPro" id="IPR006311">
    <property type="entry name" value="TAT_signal"/>
</dbReference>
<name>A0A1R3VPE7_9GAMM</name>
<dbReference type="RefSeq" id="WP_076754829.1">
    <property type="nucleotide sequence ID" value="NZ_CP023018.1"/>
</dbReference>
<dbReference type="Pfam" id="PF13501">
    <property type="entry name" value="SoxY"/>
    <property type="match status" value="1"/>
</dbReference>
<dbReference type="NCBIfam" id="TIGR04488">
    <property type="entry name" value="SoxY_true_GGCGG"/>
    <property type="match status" value="1"/>
</dbReference>
<dbReference type="InterPro" id="IPR016568">
    <property type="entry name" value="Sulphur_oxidation_SoxY"/>
</dbReference>
<dbReference type="PIRSF" id="PIRSF010312">
    <property type="entry name" value="Sulphur_oxidation_SoxY"/>
    <property type="match status" value="1"/>
</dbReference>
<reference evidence="2 3" key="1">
    <citation type="submission" date="2017-01" db="EMBL/GenBank/DDBJ databases">
        <authorList>
            <person name="Mah S.A."/>
            <person name="Swanson W.J."/>
            <person name="Moy G.W."/>
            <person name="Vacquier V.D."/>
        </authorList>
    </citation>
    <scope>NUCLEOTIDE SEQUENCE [LARGE SCALE GENOMIC DNA]</scope>
    <source>
        <strain evidence="2 3">M9</strain>
    </source>
</reference>
<feature type="domain" description="Ig-like SoxY" evidence="1">
    <location>
        <begin position="56"/>
        <end position="152"/>
    </location>
</feature>
<sequence>MNCKRRVFLKGTLAAGTVGVAVGAGLLTPSTVLASARDAFQAESVSDALRVAMGSANHSSGNLVVRAPELAENGAVVPISVESDLAGVSDVAILAAAANHPLTSSYKLSPGTKANISTRIKMGQTSEIVAVAKVDGQLYSASQEVRVTVGGCGG</sequence>
<dbReference type="InterPro" id="IPR038162">
    <property type="entry name" value="SoxY_sf"/>
</dbReference>
<dbReference type="OrthoDB" id="9798154at2"/>
<dbReference type="Proteomes" id="UP000223759">
    <property type="component" value="Unassembled WGS sequence"/>
</dbReference>
<gene>
    <name evidence="2" type="ORF">SAMN05216526_0625</name>
</gene>
<dbReference type="AlphaFoldDB" id="A0A1R3VPE7"/>
<evidence type="ECO:0000259" key="1">
    <source>
        <dbReference type="Pfam" id="PF13501"/>
    </source>
</evidence>
<evidence type="ECO:0000313" key="2">
    <source>
        <dbReference type="EMBL" id="SIT66530.1"/>
    </source>
</evidence>
<dbReference type="Gene3D" id="2.60.40.2470">
    <property type="entry name" value="SoxY domain"/>
    <property type="match status" value="1"/>
</dbReference>
<evidence type="ECO:0000313" key="3">
    <source>
        <dbReference type="Proteomes" id="UP000223759"/>
    </source>
</evidence>
<dbReference type="STRING" id="233100.SAMN05216526_0625"/>
<protein>
    <submittedName>
        <fullName evidence="2">Thiosulfate-binding protein SoxY</fullName>
    </submittedName>
</protein>
<dbReference type="InterPro" id="IPR032711">
    <property type="entry name" value="SoxY"/>
</dbReference>
<keyword evidence="3" id="KW-1185">Reference proteome</keyword>
<dbReference type="EMBL" id="FTPK01000001">
    <property type="protein sequence ID" value="SIT66530.1"/>
    <property type="molecule type" value="Genomic_DNA"/>
</dbReference>
<organism evidence="2 3">
    <name type="scientific">Ectothiorhodosinus mongolicus</name>
    <dbReference type="NCBI Taxonomy" id="233100"/>
    <lineage>
        <taxon>Bacteria</taxon>
        <taxon>Pseudomonadati</taxon>
        <taxon>Pseudomonadota</taxon>
        <taxon>Gammaproteobacteria</taxon>
        <taxon>Chromatiales</taxon>
        <taxon>Ectothiorhodospiraceae</taxon>
        <taxon>Ectothiorhodosinus</taxon>
    </lineage>
</organism>
<accession>A0A1R3VPE7</accession>
<dbReference type="PROSITE" id="PS51318">
    <property type="entry name" value="TAT"/>
    <property type="match status" value="1"/>
</dbReference>